<proteinExistence type="inferred from homology"/>
<dbReference type="Proteomes" id="UP000589626">
    <property type="component" value="Unassembled WGS sequence"/>
</dbReference>
<dbReference type="RefSeq" id="WP_183594135.1">
    <property type="nucleotide sequence ID" value="NZ_JACHWR010000003.1"/>
</dbReference>
<dbReference type="EMBL" id="JACHWR010000003">
    <property type="protein sequence ID" value="MBB3044251.1"/>
    <property type="molecule type" value="Genomic_DNA"/>
</dbReference>
<dbReference type="SUPFAM" id="SSF55961">
    <property type="entry name" value="Bet v1-like"/>
    <property type="match status" value="1"/>
</dbReference>
<sequence>MTRTPTGRIEVVDGEHRLVIVRELRAPIEDVWAAVTESERLARWIGTFTGDPASGLVRFRMTVEEGAPEDDMEIRECDPPHRLAVTARSGDEGWRLELDLVERGGLTVLTFTQPGIAPASVDSVGPGWEYYLDRLVAAEAGDDPGDLDFGRDYYPAMADHYRTEA</sequence>
<evidence type="ECO:0000256" key="1">
    <source>
        <dbReference type="ARBA" id="ARBA00006817"/>
    </source>
</evidence>
<feature type="domain" description="Activator of Hsp90 ATPase homologue 1/2-like C-terminal" evidence="2">
    <location>
        <begin position="25"/>
        <end position="137"/>
    </location>
</feature>
<reference evidence="3 4" key="1">
    <citation type="submission" date="2020-08" db="EMBL/GenBank/DDBJ databases">
        <title>Sequencing the genomes of 1000 actinobacteria strains.</title>
        <authorList>
            <person name="Klenk H.-P."/>
        </authorList>
    </citation>
    <scope>NUCLEOTIDE SEQUENCE [LARGE SCALE GENOMIC DNA]</scope>
    <source>
        <strain evidence="3 4">DSM 105498</strain>
    </source>
</reference>
<dbReference type="Gene3D" id="3.30.530.20">
    <property type="match status" value="1"/>
</dbReference>
<dbReference type="InterPro" id="IPR023393">
    <property type="entry name" value="START-like_dom_sf"/>
</dbReference>
<name>A0A7W4Z3W2_9ACTN</name>
<accession>A0A7W4Z3W2</accession>
<comment type="similarity">
    <text evidence="1">Belongs to the AHA1 family.</text>
</comment>
<organism evidence="3 4">
    <name type="scientific">Nocardioides soli</name>
    <dbReference type="NCBI Taxonomy" id="1036020"/>
    <lineage>
        <taxon>Bacteria</taxon>
        <taxon>Bacillati</taxon>
        <taxon>Actinomycetota</taxon>
        <taxon>Actinomycetes</taxon>
        <taxon>Propionibacteriales</taxon>
        <taxon>Nocardioidaceae</taxon>
        <taxon>Nocardioides</taxon>
    </lineage>
</organism>
<protein>
    <submittedName>
        <fullName evidence="3">Uncharacterized protein YndB with AHSA1/START domain</fullName>
    </submittedName>
</protein>
<evidence type="ECO:0000259" key="2">
    <source>
        <dbReference type="Pfam" id="PF08327"/>
    </source>
</evidence>
<gene>
    <name evidence="3" type="ORF">FHU40_004088</name>
</gene>
<dbReference type="AlphaFoldDB" id="A0A7W4Z3W2"/>
<evidence type="ECO:0000313" key="3">
    <source>
        <dbReference type="EMBL" id="MBB3044251.1"/>
    </source>
</evidence>
<dbReference type="Pfam" id="PF08327">
    <property type="entry name" value="AHSA1"/>
    <property type="match status" value="1"/>
</dbReference>
<dbReference type="CDD" id="cd08899">
    <property type="entry name" value="SRPBCC_CalC_Aha1-like_6"/>
    <property type="match status" value="1"/>
</dbReference>
<comment type="caution">
    <text evidence="3">The sequence shown here is derived from an EMBL/GenBank/DDBJ whole genome shotgun (WGS) entry which is preliminary data.</text>
</comment>
<evidence type="ECO:0000313" key="4">
    <source>
        <dbReference type="Proteomes" id="UP000589626"/>
    </source>
</evidence>
<dbReference type="InterPro" id="IPR013538">
    <property type="entry name" value="ASHA1/2-like_C"/>
</dbReference>
<keyword evidence="4" id="KW-1185">Reference proteome</keyword>